<evidence type="ECO:0000313" key="1">
    <source>
        <dbReference type="EMBL" id="CEM54593.1"/>
    </source>
</evidence>
<dbReference type="PhylomeDB" id="A0A0G4IC13"/>
<gene>
    <name evidence="1" type="ORF">Cvel_12886</name>
</gene>
<reference evidence="1" key="1">
    <citation type="submission" date="2014-11" db="EMBL/GenBank/DDBJ databases">
        <authorList>
            <person name="Otto D Thomas"/>
            <person name="Naeem Raeece"/>
        </authorList>
    </citation>
    <scope>NUCLEOTIDE SEQUENCE</scope>
</reference>
<proteinExistence type="predicted"/>
<dbReference type="EMBL" id="CDMZ01005799">
    <property type="protein sequence ID" value="CEM54593.1"/>
    <property type="molecule type" value="Genomic_DNA"/>
</dbReference>
<dbReference type="VEuPathDB" id="CryptoDB:Cvel_12886"/>
<accession>A0A0G4IC13</accession>
<organism evidence="1">
    <name type="scientific">Chromera velia CCMP2878</name>
    <dbReference type="NCBI Taxonomy" id="1169474"/>
    <lineage>
        <taxon>Eukaryota</taxon>
        <taxon>Sar</taxon>
        <taxon>Alveolata</taxon>
        <taxon>Colpodellida</taxon>
        <taxon>Chromeraceae</taxon>
        <taxon>Chromera</taxon>
    </lineage>
</organism>
<name>A0A0G4IC13_9ALVE</name>
<sequence>MLGDFNVGFGQVADRASSMRALPSWSIGSVAIAVDDIKAYFPSLPQADFLSSLDALVCFLSSSSRHRFAVLRKGGSVFMKSAGPAVGEAWLTREPHSLHAVLGSSASSPNTEDLFDFILFVGLGGQSDGRTASSFMVVQLAQRRVHMEVFAASRWQGNFEIVSGLIELGHFAGTEPQAVELAAVQGDIGLCSSCSPGAMDKQIVPHFDVVGWAASPVGISDLTGLGCFERGAGGLNGFSVFLQKVRGLEGRLDRRRKRKSREREGFSSVFEVKGRAACPDIDRCVVCKLKGRDEFRPSVMLGLNEATEGLLDCLIHAFC</sequence>
<dbReference type="AlphaFoldDB" id="A0A0G4IC13"/>
<protein>
    <submittedName>
        <fullName evidence="1">Uncharacterized protein</fullName>
    </submittedName>
</protein>